<dbReference type="AlphaFoldDB" id="A0A261VMY6"/>
<keyword evidence="4" id="KW-1185">Reference proteome</keyword>
<sequence>MTTYPKLRGAFRLGAALLLTAALAACSGSDHDDDESAATPPDSGTQPETPVVKPELRCAP</sequence>
<gene>
    <name evidence="3" type="ORF">CAL22_10190</name>
</gene>
<reference evidence="4" key="1">
    <citation type="submission" date="2017-05" db="EMBL/GenBank/DDBJ databases">
        <title>Complete and WGS of Bordetella genogroups.</title>
        <authorList>
            <person name="Spilker T."/>
            <person name="Lipuma J."/>
        </authorList>
    </citation>
    <scope>NUCLEOTIDE SEQUENCE [LARGE SCALE GENOMIC DNA]</scope>
    <source>
        <strain evidence="4">AU6712</strain>
    </source>
</reference>
<organism evidence="3 4">
    <name type="scientific">Bordetella genomosp. 12</name>
    <dbReference type="NCBI Taxonomy" id="463035"/>
    <lineage>
        <taxon>Bacteria</taxon>
        <taxon>Pseudomonadati</taxon>
        <taxon>Pseudomonadota</taxon>
        <taxon>Betaproteobacteria</taxon>
        <taxon>Burkholderiales</taxon>
        <taxon>Alcaligenaceae</taxon>
        <taxon>Bordetella</taxon>
    </lineage>
</organism>
<keyword evidence="2" id="KW-0732">Signal</keyword>
<proteinExistence type="predicted"/>
<dbReference type="Proteomes" id="UP000216429">
    <property type="component" value="Unassembled WGS sequence"/>
</dbReference>
<comment type="caution">
    <text evidence="3">The sequence shown here is derived from an EMBL/GenBank/DDBJ whole genome shotgun (WGS) entry which is preliminary data.</text>
</comment>
<dbReference type="RefSeq" id="WP_094813589.1">
    <property type="nucleotide sequence ID" value="NZ_NEVU01000002.1"/>
</dbReference>
<evidence type="ECO:0008006" key="5">
    <source>
        <dbReference type="Google" id="ProtNLM"/>
    </source>
</evidence>
<accession>A0A261VMY6</accession>
<evidence type="ECO:0000313" key="3">
    <source>
        <dbReference type="EMBL" id="OZI75217.1"/>
    </source>
</evidence>
<protein>
    <recommendedName>
        <fullName evidence="5">Lipoprotein</fullName>
    </recommendedName>
</protein>
<feature type="chain" id="PRO_5012717888" description="Lipoprotein" evidence="2">
    <location>
        <begin position="25"/>
        <end position="60"/>
    </location>
</feature>
<dbReference type="PROSITE" id="PS51257">
    <property type="entry name" value="PROKAR_LIPOPROTEIN"/>
    <property type="match status" value="1"/>
</dbReference>
<feature type="region of interest" description="Disordered" evidence="1">
    <location>
        <begin position="27"/>
        <end position="60"/>
    </location>
</feature>
<name>A0A261VMY6_9BORD</name>
<dbReference type="EMBL" id="NEVU01000002">
    <property type="protein sequence ID" value="OZI75217.1"/>
    <property type="molecule type" value="Genomic_DNA"/>
</dbReference>
<evidence type="ECO:0000256" key="1">
    <source>
        <dbReference type="SAM" id="MobiDB-lite"/>
    </source>
</evidence>
<evidence type="ECO:0000256" key="2">
    <source>
        <dbReference type="SAM" id="SignalP"/>
    </source>
</evidence>
<feature type="signal peptide" evidence="2">
    <location>
        <begin position="1"/>
        <end position="24"/>
    </location>
</feature>
<evidence type="ECO:0000313" key="4">
    <source>
        <dbReference type="Proteomes" id="UP000216429"/>
    </source>
</evidence>